<dbReference type="Gene3D" id="2.60.40.1180">
    <property type="entry name" value="Golgi alpha-mannosidase II"/>
    <property type="match status" value="1"/>
</dbReference>
<dbReference type="SUPFAM" id="SSF51445">
    <property type="entry name" value="(Trans)glycosidases"/>
    <property type="match status" value="1"/>
</dbReference>
<evidence type="ECO:0000256" key="2">
    <source>
        <dbReference type="ARBA" id="ARBA00022729"/>
    </source>
</evidence>
<evidence type="ECO:0000256" key="5">
    <source>
        <dbReference type="ARBA" id="ARBA00023295"/>
    </source>
</evidence>
<evidence type="ECO:0000256" key="7">
    <source>
        <dbReference type="ARBA" id="ARBA00024062"/>
    </source>
</evidence>
<dbReference type="SUPFAM" id="SSF81296">
    <property type="entry name" value="E set domains"/>
    <property type="match status" value="1"/>
</dbReference>
<dbReference type="InterPro" id="IPR013784">
    <property type="entry name" value="Carb-bd-like_fold"/>
</dbReference>
<evidence type="ECO:0000313" key="12">
    <source>
        <dbReference type="EMBL" id="MFC0562276.1"/>
    </source>
</evidence>
<dbReference type="InterPro" id="IPR011838">
    <property type="entry name" value="Pullulan_Gpos"/>
</dbReference>
<dbReference type="InterPro" id="IPR017853">
    <property type="entry name" value="GH"/>
</dbReference>
<evidence type="ECO:0000256" key="3">
    <source>
        <dbReference type="ARBA" id="ARBA00022801"/>
    </source>
</evidence>
<dbReference type="PANTHER" id="PTHR43002">
    <property type="entry name" value="GLYCOGEN DEBRANCHING ENZYME"/>
    <property type="match status" value="1"/>
</dbReference>
<dbReference type="Pfam" id="PF18033">
    <property type="entry name" value="SpuA_C"/>
    <property type="match status" value="1"/>
</dbReference>
<dbReference type="CDD" id="cd11341">
    <property type="entry name" value="AmyAc_Pullulanase_LD-like"/>
    <property type="match status" value="1"/>
</dbReference>
<comment type="catalytic activity">
    <reaction evidence="6">
        <text>Hydrolysis of (1-&gt;6)-alpha-D-glucosidic linkages in pullulan, amylopectin and glycogen, and in the alpha- and beta-limit dextrins of amylopectin and glycogen.</text>
        <dbReference type="EC" id="3.2.1.41"/>
    </reaction>
</comment>
<protein>
    <recommendedName>
        <fullName evidence="7">pullulanase</fullName>
        <ecNumber evidence="7">3.2.1.41</ecNumber>
    </recommendedName>
    <alternativeName>
        <fullName evidence="8">Alpha-dextrin endo-1,6-alpha-glucosidase</fullName>
    </alternativeName>
    <alternativeName>
        <fullName evidence="9">Pullulan 6-glucanohydrolase</fullName>
    </alternativeName>
</protein>
<dbReference type="NCBIfam" id="TIGR02102">
    <property type="entry name" value="pullulan_Gpos"/>
    <property type="match status" value="1"/>
</dbReference>
<keyword evidence="4" id="KW-0106">Calcium</keyword>
<evidence type="ECO:0000313" key="13">
    <source>
        <dbReference type="Proteomes" id="UP001589833"/>
    </source>
</evidence>
<feature type="domain" description="Glycosyl hydrolase family 13 catalytic" evidence="11">
    <location>
        <begin position="500"/>
        <end position="928"/>
    </location>
</feature>
<dbReference type="Pfam" id="PF02922">
    <property type="entry name" value="CBM_48"/>
    <property type="match status" value="1"/>
</dbReference>
<dbReference type="InterPro" id="IPR013783">
    <property type="entry name" value="Ig-like_fold"/>
</dbReference>
<evidence type="ECO:0000256" key="8">
    <source>
        <dbReference type="ARBA" id="ARBA00029618"/>
    </source>
</evidence>
<evidence type="ECO:0000259" key="11">
    <source>
        <dbReference type="SMART" id="SM00642"/>
    </source>
</evidence>
<comment type="caution">
    <text evidence="12">The sequence shown here is derived from an EMBL/GenBank/DDBJ whole genome shotgun (WGS) entry which is preliminary data.</text>
</comment>
<dbReference type="EC" id="3.2.1.41" evidence="7"/>
<dbReference type="SUPFAM" id="SSF49452">
    <property type="entry name" value="Starch-binding domain-like"/>
    <property type="match status" value="2"/>
</dbReference>
<keyword evidence="13" id="KW-1185">Reference proteome</keyword>
<dbReference type="InterPro" id="IPR013780">
    <property type="entry name" value="Glyco_hydro_b"/>
</dbReference>
<accession>A0ABV6NNE9</accession>
<keyword evidence="2" id="KW-0732">Signal</keyword>
<dbReference type="Gene3D" id="3.20.20.80">
    <property type="entry name" value="Glycosidases"/>
    <property type="match status" value="1"/>
</dbReference>
<evidence type="ECO:0000256" key="9">
    <source>
        <dbReference type="ARBA" id="ARBA00031076"/>
    </source>
</evidence>
<keyword evidence="5 12" id="KW-0326">Glycosidase</keyword>
<dbReference type="InterPro" id="IPR004193">
    <property type="entry name" value="Glyco_hydro_13_N"/>
</dbReference>
<dbReference type="CDD" id="cd02860">
    <property type="entry name" value="E_set_Pullulanase"/>
    <property type="match status" value="1"/>
</dbReference>
<evidence type="ECO:0000256" key="6">
    <source>
        <dbReference type="ARBA" id="ARBA00023965"/>
    </source>
</evidence>
<dbReference type="InterPro" id="IPR014756">
    <property type="entry name" value="Ig_E-set"/>
</dbReference>
<dbReference type="SMART" id="SM00642">
    <property type="entry name" value="Aamy"/>
    <property type="match status" value="1"/>
</dbReference>
<organism evidence="12 13">
    <name type="scientific">Halalkalibacter alkalisediminis</name>
    <dbReference type="NCBI Taxonomy" id="935616"/>
    <lineage>
        <taxon>Bacteria</taxon>
        <taxon>Bacillati</taxon>
        <taxon>Bacillota</taxon>
        <taxon>Bacilli</taxon>
        <taxon>Bacillales</taxon>
        <taxon>Bacillaceae</taxon>
        <taxon>Halalkalibacter</taxon>
    </lineage>
</organism>
<dbReference type="Gene3D" id="2.60.40.1220">
    <property type="match status" value="1"/>
</dbReference>
<dbReference type="Gene3D" id="2.60.40.10">
    <property type="entry name" value="Immunoglobulins"/>
    <property type="match status" value="1"/>
</dbReference>
<dbReference type="Proteomes" id="UP001589833">
    <property type="component" value="Unassembled WGS sequence"/>
</dbReference>
<dbReference type="RefSeq" id="WP_273847692.1">
    <property type="nucleotide sequence ID" value="NZ_JAQQWT010000031.1"/>
</dbReference>
<evidence type="ECO:0000256" key="10">
    <source>
        <dbReference type="SAM" id="MobiDB-lite"/>
    </source>
</evidence>
<evidence type="ECO:0000256" key="4">
    <source>
        <dbReference type="ARBA" id="ARBA00022837"/>
    </source>
</evidence>
<dbReference type="GO" id="GO:0051060">
    <property type="term" value="F:pullulanase activity"/>
    <property type="evidence" value="ECO:0007669"/>
    <property type="project" value="UniProtKB-EC"/>
</dbReference>
<proteinExistence type="inferred from homology"/>
<dbReference type="InterPro" id="IPR006047">
    <property type="entry name" value="GH13_cat_dom"/>
</dbReference>
<feature type="compositionally biased region" description="Basic and acidic residues" evidence="10">
    <location>
        <begin position="1058"/>
        <end position="1080"/>
    </location>
</feature>
<dbReference type="InterPro" id="IPR040806">
    <property type="entry name" value="SpuA_C"/>
</dbReference>
<gene>
    <name evidence="12" type="ORF">ACFFH4_25900</name>
</gene>
<dbReference type="EMBL" id="JBHLTR010000121">
    <property type="protein sequence ID" value="MFC0562276.1"/>
    <property type="molecule type" value="Genomic_DNA"/>
</dbReference>
<dbReference type="InterPro" id="IPR014755">
    <property type="entry name" value="Cu-Rt/internalin_Ig-like"/>
</dbReference>
<comment type="similarity">
    <text evidence="1">Belongs to the glycosyl hydrolase 13 family.</text>
</comment>
<evidence type="ECO:0000256" key="1">
    <source>
        <dbReference type="ARBA" id="ARBA00008061"/>
    </source>
</evidence>
<name>A0ABV6NNE9_9BACI</name>
<sequence length="1094" mass="123610">MRRKLNKVVVVMMIFLMLFSLSDFPISNPVAAEPQTGQQIGANDIGENTLRIHYQRDDHIFNNWGLWFWEDVASPSENWPTGGISFSEEQVTNYGAYIDIDLKENAKKVGFLVLNTINGDKEGGDKEIELFSSNLNEVWIKQGSDEVFLFEPVNLSDNMVRIHYERADQSYKKWGLWMWKDVAVSSEETGGWPTGATAFSDDQVGSHGAYVDVELKEDAKEMGFLVVNRENGDIKDGEDKGFSMLNEYNQLFIKEGDDVVYTNPYGQVPVWMTSGELLSETKIQITFSNTANLSEADLTEEITIKDKDGNDVSFETVVVINDRKVTINGYFNAELAPFSVSYGEQSVTVGSGWRLIDEMYGYDGNLGATLHNDGTATLKLWSPKAESVSVILYDKEEQSKVIRNDIEMTKRDRGVWEVILNEKNTGLTSLKNYVYHYEIEHNGEKKLALDPYAKSMAAWSNLGNDPIGKAAIVDPSLIGPELSFAKIDGFEKREDAIIYEVHVRDFTSDPSIEAELTAQFGTFKAFIDKLDYIQDLGVTHVQLLPIMSYFWGDEWANAERMLEYASTGTNFNWGYDPHSYFSLTGMYSENPNDPELRINEFKMLVDAIHSRGMGVVLDVVYNHTAKVEIFEDLVPNYYHFMDADGTARTSFGGGRLGTTHEMARRILVDSITYWVDEFKVDGFRFDMMGDHDAESIQIAYDKAKELNPNIIMIGEGWRTFVGDEGEGDIMPADQDWMQHTESVGVFSDEFRNELKSGFGSEGQPRFITGGARNIQQIFDNIKAQPHNFVATDPGDVVQYIAAHDNLTLHDVIAQSIKKDPEFHQEEIHQRIRIGNAMVLTAQGKAFIHAGQEFGRTKQFRADTEKAPYKSTYVEDADGKPFTYPYFIHDSYDSTDAINMIDWTRATNAELYSINNRTREYTTGLIKLRKSTDAFRLGTKELIDSNVTLIEAEEINDQDLVIGYRNEATNGDAYYVFINADTVERTLTLNTDLTDGAVVVDSDEAGISEVTDRSGFTLTADSIQIDPLTTVVVKMASIKEDDENPLTPVEPNDPEESDETKPAHPVDRIKDKGKVEKEVKNRIKQKRKKKKKKIR</sequence>
<keyword evidence="3 12" id="KW-0378">Hydrolase</keyword>
<dbReference type="Pfam" id="PF03714">
    <property type="entry name" value="PUD"/>
    <property type="match status" value="2"/>
</dbReference>
<dbReference type="CDD" id="cd10315">
    <property type="entry name" value="CBM41_pullulanase"/>
    <property type="match status" value="2"/>
</dbReference>
<dbReference type="Pfam" id="PF00128">
    <property type="entry name" value="Alpha-amylase"/>
    <property type="match status" value="2"/>
</dbReference>
<reference evidence="12 13" key="1">
    <citation type="submission" date="2024-09" db="EMBL/GenBank/DDBJ databases">
        <authorList>
            <person name="Sun Q."/>
            <person name="Mori K."/>
        </authorList>
    </citation>
    <scope>NUCLEOTIDE SEQUENCE [LARGE SCALE GENOMIC DNA]</scope>
    <source>
        <strain evidence="12 13">NCAIM B.02301</strain>
    </source>
</reference>
<feature type="region of interest" description="Disordered" evidence="10">
    <location>
        <begin position="1038"/>
        <end position="1094"/>
    </location>
</feature>
<dbReference type="InterPro" id="IPR005323">
    <property type="entry name" value="CBM41_pullulanase"/>
</dbReference>
<feature type="compositionally biased region" description="Basic residues" evidence="10">
    <location>
        <begin position="1081"/>
        <end position="1094"/>
    </location>
</feature>
<dbReference type="Gene3D" id="2.60.40.1110">
    <property type="match status" value="2"/>
</dbReference>